<keyword evidence="1" id="KW-0229">DNA integration</keyword>
<dbReference type="RefSeq" id="WP_106000036.1">
    <property type="nucleotide sequence ID" value="NZ_CM009578.1"/>
</dbReference>
<proteinExistence type="predicted"/>
<dbReference type="InterPro" id="IPR044068">
    <property type="entry name" value="CB"/>
</dbReference>
<dbReference type="OrthoDB" id="7510934at2"/>
<comment type="caution">
    <text evidence="7">The sequence shown here is derived from an EMBL/GenBank/DDBJ whole genome shotgun (WGS) entry which is preliminary data.</text>
</comment>
<dbReference type="Gene3D" id="1.10.443.10">
    <property type="entry name" value="Intergrase catalytic core"/>
    <property type="match status" value="1"/>
</dbReference>
<keyword evidence="2 4" id="KW-0238">DNA-binding</keyword>
<evidence type="ECO:0000313" key="8">
    <source>
        <dbReference type="Proteomes" id="UP000238954"/>
    </source>
</evidence>
<dbReference type="InterPro" id="IPR010998">
    <property type="entry name" value="Integrase_recombinase_N"/>
</dbReference>
<dbReference type="GO" id="GO:0015074">
    <property type="term" value="P:DNA integration"/>
    <property type="evidence" value="ECO:0007669"/>
    <property type="project" value="UniProtKB-KW"/>
</dbReference>
<dbReference type="PROSITE" id="PS51900">
    <property type="entry name" value="CB"/>
    <property type="match status" value="1"/>
</dbReference>
<dbReference type="InterPro" id="IPR011010">
    <property type="entry name" value="DNA_brk_join_enz"/>
</dbReference>
<reference evidence="8" key="1">
    <citation type="submission" date="2017-11" db="EMBL/GenBank/DDBJ databases">
        <title>The complete genome sequence of Sphingopyxis pomeranensis sp. nov. strain WS5A3p.</title>
        <authorList>
            <person name="Kaminski M.A."/>
        </authorList>
    </citation>
    <scope>NUCLEOTIDE SEQUENCE [LARGE SCALE GENOMIC DNA]</scope>
    <source>
        <strain evidence="8">WS5A3p</strain>
    </source>
</reference>
<dbReference type="GO" id="GO:0003677">
    <property type="term" value="F:DNA binding"/>
    <property type="evidence" value="ECO:0007669"/>
    <property type="project" value="UniProtKB-UniRule"/>
</dbReference>
<dbReference type="InterPro" id="IPR002104">
    <property type="entry name" value="Integrase_catalytic"/>
</dbReference>
<feature type="domain" description="Core-binding (CB)" evidence="6">
    <location>
        <begin position="63"/>
        <end position="143"/>
    </location>
</feature>
<dbReference type="SUPFAM" id="SSF56349">
    <property type="entry name" value="DNA breaking-rejoining enzymes"/>
    <property type="match status" value="1"/>
</dbReference>
<name>A0A2S8B2S6_9SPHN</name>
<evidence type="ECO:0000259" key="5">
    <source>
        <dbReference type="PROSITE" id="PS51898"/>
    </source>
</evidence>
<dbReference type="Gene3D" id="1.10.150.130">
    <property type="match status" value="1"/>
</dbReference>
<gene>
    <name evidence="7" type="ORF">CVO77_16820</name>
</gene>
<dbReference type="AlphaFoldDB" id="A0A2S8B2S6"/>
<protein>
    <submittedName>
        <fullName evidence="7">Integrase</fullName>
    </submittedName>
</protein>
<dbReference type="PROSITE" id="PS51898">
    <property type="entry name" value="TYR_RECOMBINASE"/>
    <property type="match status" value="1"/>
</dbReference>
<dbReference type="PANTHER" id="PTHR30349">
    <property type="entry name" value="PHAGE INTEGRASE-RELATED"/>
    <property type="match status" value="1"/>
</dbReference>
<dbReference type="Proteomes" id="UP000238954">
    <property type="component" value="Chromosome"/>
</dbReference>
<evidence type="ECO:0000313" key="7">
    <source>
        <dbReference type="EMBL" id="PQM26667.1"/>
    </source>
</evidence>
<accession>A0A2S8B2S6</accession>
<dbReference type="PANTHER" id="PTHR30349:SF94">
    <property type="entry name" value="INTEGRASE_RECOMBINASE HI_1414-RELATED"/>
    <property type="match status" value="1"/>
</dbReference>
<dbReference type="EMBL" id="PHFW01000003">
    <property type="protein sequence ID" value="PQM26667.1"/>
    <property type="molecule type" value="Genomic_DNA"/>
</dbReference>
<keyword evidence="3" id="KW-0233">DNA recombination</keyword>
<evidence type="ECO:0000256" key="1">
    <source>
        <dbReference type="ARBA" id="ARBA00022908"/>
    </source>
</evidence>
<dbReference type="InterPro" id="IPR050090">
    <property type="entry name" value="Tyrosine_recombinase_XerCD"/>
</dbReference>
<keyword evidence="8" id="KW-1185">Reference proteome</keyword>
<dbReference type="GO" id="GO:0006310">
    <property type="term" value="P:DNA recombination"/>
    <property type="evidence" value="ECO:0007669"/>
    <property type="project" value="UniProtKB-KW"/>
</dbReference>
<evidence type="ECO:0000256" key="2">
    <source>
        <dbReference type="ARBA" id="ARBA00023125"/>
    </source>
</evidence>
<dbReference type="Pfam" id="PF00589">
    <property type="entry name" value="Phage_integrase"/>
    <property type="match status" value="1"/>
</dbReference>
<evidence type="ECO:0000256" key="4">
    <source>
        <dbReference type="PROSITE-ProRule" id="PRU01248"/>
    </source>
</evidence>
<dbReference type="InterPro" id="IPR013762">
    <property type="entry name" value="Integrase-like_cat_sf"/>
</dbReference>
<evidence type="ECO:0000256" key="3">
    <source>
        <dbReference type="ARBA" id="ARBA00023172"/>
    </source>
</evidence>
<dbReference type="CDD" id="cd00796">
    <property type="entry name" value="INT_Rci_Hp1_C"/>
    <property type="match status" value="1"/>
</dbReference>
<feature type="domain" description="Tyr recombinase" evidence="5">
    <location>
        <begin position="166"/>
        <end position="340"/>
    </location>
</feature>
<sequence length="341" mass="38923">MASFQKRKNAWRVTIRRKGKYISATFDTKTEANAWAIQAEAKILKGFEADAVSKEPEVPVEGIPATEALQRYANEVSSKKRGARWEQIRIEAMIRNDRVFKRPIVTITGADISEWRDKRLRKVSPSTVNREMCLLSSIFNFALRECRMGLTFNPCALVSKPRKPRPRSQRISLEERQAIIAKLGWNGRSEPRTPSQWVGLAFYFALETAMRKGEILSLRWSDVHFEERYAHLDITKNGDERDVPLSKAAIKLLKIVRDRDLGSPVIPVQSGHFGQIFTQAKRDAGLDQIHFHDSRREAATTMAPKLSNVLELAAITGHKSLQMLQIYYKPRPQDLAARLDL</sequence>
<organism evidence="7 8">
    <name type="scientific">Sphingopyxis lindanitolerans</name>
    <dbReference type="NCBI Taxonomy" id="2054227"/>
    <lineage>
        <taxon>Bacteria</taxon>
        <taxon>Pseudomonadati</taxon>
        <taxon>Pseudomonadota</taxon>
        <taxon>Alphaproteobacteria</taxon>
        <taxon>Sphingomonadales</taxon>
        <taxon>Sphingomonadaceae</taxon>
        <taxon>Sphingopyxis</taxon>
    </lineage>
</organism>
<evidence type="ECO:0000259" key="6">
    <source>
        <dbReference type="PROSITE" id="PS51900"/>
    </source>
</evidence>